<dbReference type="Gene3D" id="3.40.50.720">
    <property type="entry name" value="NAD(P)-binding Rossmann-like Domain"/>
    <property type="match status" value="1"/>
</dbReference>
<accession>A0A9N9PQY6</accession>
<evidence type="ECO:0000313" key="4">
    <source>
        <dbReference type="Proteomes" id="UP000696280"/>
    </source>
</evidence>
<dbReference type="InterPro" id="IPR036291">
    <property type="entry name" value="NAD(P)-bd_dom_sf"/>
</dbReference>
<dbReference type="SUPFAM" id="SSF51735">
    <property type="entry name" value="NAD(P)-binding Rossmann-fold domains"/>
    <property type="match status" value="1"/>
</dbReference>
<evidence type="ECO:0000259" key="2">
    <source>
        <dbReference type="Pfam" id="PF13460"/>
    </source>
</evidence>
<evidence type="ECO:0000313" key="3">
    <source>
        <dbReference type="EMBL" id="CAG8950947.1"/>
    </source>
</evidence>
<dbReference type="AlphaFoldDB" id="A0A9N9PQY6"/>
<dbReference type="OrthoDB" id="63935at2759"/>
<dbReference type="Proteomes" id="UP000696280">
    <property type="component" value="Unassembled WGS sequence"/>
</dbReference>
<comment type="similarity">
    <text evidence="1">Belongs to the avfA family.</text>
</comment>
<gene>
    <name evidence="3" type="ORF">HYFRA_00006344</name>
</gene>
<dbReference type="PANTHER" id="PTHR15020">
    <property type="entry name" value="FLAVIN REDUCTASE-RELATED"/>
    <property type="match status" value="1"/>
</dbReference>
<dbReference type="EMBL" id="CAJVRL010000039">
    <property type="protein sequence ID" value="CAG8950947.1"/>
    <property type="molecule type" value="Genomic_DNA"/>
</dbReference>
<keyword evidence="4" id="KW-1185">Reference proteome</keyword>
<feature type="domain" description="NAD(P)-binding" evidence="2">
    <location>
        <begin position="12"/>
        <end position="242"/>
    </location>
</feature>
<organism evidence="3 4">
    <name type="scientific">Hymenoscyphus fraxineus</name>
    <dbReference type="NCBI Taxonomy" id="746836"/>
    <lineage>
        <taxon>Eukaryota</taxon>
        <taxon>Fungi</taxon>
        <taxon>Dikarya</taxon>
        <taxon>Ascomycota</taxon>
        <taxon>Pezizomycotina</taxon>
        <taxon>Leotiomycetes</taxon>
        <taxon>Helotiales</taxon>
        <taxon>Helotiaceae</taxon>
        <taxon>Hymenoscyphus</taxon>
    </lineage>
</organism>
<dbReference type="PANTHER" id="PTHR15020:SF50">
    <property type="entry name" value="UPF0659 PROTEIN YMR090W"/>
    <property type="match status" value="1"/>
</dbReference>
<reference evidence="3" key="1">
    <citation type="submission" date="2021-07" db="EMBL/GenBank/DDBJ databases">
        <authorList>
            <person name="Durling M."/>
        </authorList>
    </citation>
    <scope>NUCLEOTIDE SEQUENCE</scope>
</reference>
<dbReference type="Pfam" id="PF13460">
    <property type="entry name" value="NAD_binding_10"/>
    <property type="match status" value="1"/>
</dbReference>
<comment type="caution">
    <text evidence="3">The sequence shown here is derived from an EMBL/GenBank/DDBJ whole genome shotgun (WGS) entry which is preliminary data.</text>
</comment>
<name>A0A9N9PQY6_9HELO</name>
<dbReference type="InterPro" id="IPR016040">
    <property type="entry name" value="NAD(P)-bd_dom"/>
</dbReference>
<sequence length="260" mass="27752">MGVILPTIAFFGAGGGCAGSTLAKCLKSGYTCRALARNKTKLVTFLTTQYSVTESQIFNHLTVIEGNIRDVAAVTSTLSPHADSNTSVDLIIYGIGATPSFKWNCLIPSVQLDDPTICADGINVITFVLKNRCAAASEGGVRPALVAISTTGTTEEKDVPSLYIPLYSYLLHEAHIDKSNMEKAVLSASDEGVLRGHVIVKATLLTNGEEKGTAKVKSALQGEQGAIGYSISRKDVGAFMFEKIIEQGRMENKSVIRLTY</sequence>
<protein>
    <recommendedName>
        <fullName evidence="2">NAD(P)-binding domain-containing protein</fullName>
    </recommendedName>
</protein>
<evidence type="ECO:0000256" key="1">
    <source>
        <dbReference type="ARBA" id="ARBA00038376"/>
    </source>
</evidence>
<proteinExistence type="inferred from homology"/>